<evidence type="ECO:0000313" key="5">
    <source>
        <dbReference type="Proteomes" id="UP000177130"/>
    </source>
</evidence>
<evidence type="ECO:0000313" key="4">
    <source>
        <dbReference type="EMBL" id="OHA24432.1"/>
    </source>
</evidence>
<dbReference type="InterPro" id="IPR004821">
    <property type="entry name" value="Cyt_trans-like"/>
</dbReference>
<dbReference type="NCBIfam" id="TIGR00125">
    <property type="entry name" value="cyt_tran_rel"/>
    <property type="match status" value="1"/>
</dbReference>
<evidence type="ECO:0000256" key="2">
    <source>
        <dbReference type="ARBA" id="ARBA00022695"/>
    </source>
</evidence>
<feature type="domain" description="Cytidyltransferase-like" evidence="3">
    <location>
        <begin position="45"/>
        <end position="150"/>
    </location>
</feature>
<sequence length="198" mass="21947">MPSKISIKEILSGNSSFEKRYIRDFNNLKKVVAECRKRKLKIVLTQGVYDLIHGGHAAYLEKAKSLGDVLIVGVDSDALTRERKGPGRPIVPEEERLRMLVHLRHVDVVTLKDVDQGIGDLIRLVRPDVLVVSKSTTDFTDEMAKEYEGVCGRVVSLPPQATTSTSARIRILTIDGAEQLAGEIGKITQNFLNKIRGS</sequence>
<comment type="caution">
    <text evidence="4">The sequence shown here is derived from an EMBL/GenBank/DDBJ whole genome shotgun (WGS) entry which is preliminary data.</text>
</comment>
<dbReference type="InterPro" id="IPR050385">
    <property type="entry name" value="Archaeal_FAD_synthase"/>
</dbReference>
<keyword evidence="2" id="KW-0548">Nucleotidyltransferase</keyword>
<dbReference type="Pfam" id="PF01467">
    <property type="entry name" value="CTP_transf_like"/>
    <property type="match status" value="1"/>
</dbReference>
<dbReference type="PANTHER" id="PTHR43793">
    <property type="entry name" value="FAD SYNTHASE"/>
    <property type="match status" value="1"/>
</dbReference>
<dbReference type="GO" id="GO:0016779">
    <property type="term" value="F:nucleotidyltransferase activity"/>
    <property type="evidence" value="ECO:0007669"/>
    <property type="project" value="UniProtKB-KW"/>
</dbReference>
<dbReference type="Gene3D" id="3.40.50.620">
    <property type="entry name" value="HUPs"/>
    <property type="match status" value="1"/>
</dbReference>
<dbReference type="EMBL" id="MHRK01000011">
    <property type="protein sequence ID" value="OHA24432.1"/>
    <property type="molecule type" value="Genomic_DNA"/>
</dbReference>
<evidence type="ECO:0000256" key="1">
    <source>
        <dbReference type="ARBA" id="ARBA00022679"/>
    </source>
</evidence>
<proteinExistence type="predicted"/>
<protein>
    <recommendedName>
        <fullName evidence="3">Cytidyltransferase-like domain-containing protein</fullName>
    </recommendedName>
</protein>
<organism evidence="4 5">
    <name type="scientific">Candidatus Taylorbacteria bacterium RIFCSPHIGHO2_02_FULL_43_32b</name>
    <dbReference type="NCBI Taxonomy" id="1802306"/>
    <lineage>
        <taxon>Bacteria</taxon>
        <taxon>Candidatus Tayloriibacteriota</taxon>
    </lineage>
</organism>
<dbReference type="Proteomes" id="UP000177130">
    <property type="component" value="Unassembled WGS sequence"/>
</dbReference>
<dbReference type="AlphaFoldDB" id="A0A1G2MN52"/>
<gene>
    <name evidence="4" type="ORF">A3C72_01950</name>
</gene>
<reference evidence="4 5" key="1">
    <citation type="journal article" date="2016" name="Nat. Commun.">
        <title>Thousands of microbial genomes shed light on interconnected biogeochemical processes in an aquifer system.</title>
        <authorList>
            <person name="Anantharaman K."/>
            <person name="Brown C.T."/>
            <person name="Hug L.A."/>
            <person name="Sharon I."/>
            <person name="Castelle C.J."/>
            <person name="Probst A.J."/>
            <person name="Thomas B.C."/>
            <person name="Singh A."/>
            <person name="Wilkins M.J."/>
            <person name="Karaoz U."/>
            <person name="Brodie E.L."/>
            <person name="Williams K.H."/>
            <person name="Hubbard S.S."/>
            <person name="Banfield J.F."/>
        </authorList>
    </citation>
    <scope>NUCLEOTIDE SEQUENCE [LARGE SCALE GENOMIC DNA]</scope>
</reference>
<dbReference type="PANTHER" id="PTHR43793:SF2">
    <property type="entry name" value="BIFUNCTIONAL PROTEIN HLDE"/>
    <property type="match status" value="1"/>
</dbReference>
<dbReference type="SUPFAM" id="SSF52374">
    <property type="entry name" value="Nucleotidylyl transferase"/>
    <property type="match status" value="1"/>
</dbReference>
<dbReference type="InterPro" id="IPR014729">
    <property type="entry name" value="Rossmann-like_a/b/a_fold"/>
</dbReference>
<name>A0A1G2MN52_9BACT</name>
<dbReference type="STRING" id="1802306.A3C72_01950"/>
<accession>A0A1G2MN52</accession>
<keyword evidence="1" id="KW-0808">Transferase</keyword>
<evidence type="ECO:0000259" key="3">
    <source>
        <dbReference type="Pfam" id="PF01467"/>
    </source>
</evidence>